<keyword evidence="2" id="KW-0812">Transmembrane</keyword>
<feature type="chain" id="PRO_5031125262" description="PDZ domain-containing protein" evidence="3">
    <location>
        <begin position="20"/>
        <end position="262"/>
    </location>
</feature>
<feature type="transmembrane region" description="Helical" evidence="2">
    <location>
        <begin position="84"/>
        <end position="106"/>
    </location>
</feature>
<name>A0A7S4FTI1_9EUGL</name>
<gene>
    <name evidence="4" type="ORF">EGYM00163_LOCUS24230</name>
</gene>
<dbReference type="AlphaFoldDB" id="A0A7S4FTI1"/>
<protein>
    <recommendedName>
        <fullName evidence="5">PDZ domain-containing protein</fullName>
    </recommendedName>
</protein>
<keyword evidence="2" id="KW-1133">Transmembrane helix</keyword>
<keyword evidence="3" id="KW-0732">Signal</keyword>
<reference evidence="4" key="1">
    <citation type="submission" date="2021-01" db="EMBL/GenBank/DDBJ databases">
        <authorList>
            <person name="Corre E."/>
            <person name="Pelletier E."/>
            <person name="Niang G."/>
            <person name="Scheremetjew M."/>
            <person name="Finn R."/>
            <person name="Kale V."/>
            <person name="Holt S."/>
            <person name="Cochrane G."/>
            <person name="Meng A."/>
            <person name="Brown T."/>
            <person name="Cohen L."/>
        </authorList>
    </citation>
    <scope>NUCLEOTIDE SEQUENCE</scope>
    <source>
        <strain evidence="4">CCMP1594</strain>
    </source>
</reference>
<evidence type="ECO:0000256" key="2">
    <source>
        <dbReference type="SAM" id="Phobius"/>
    </source>
</evidence>
<sequence length="262" mass="26966">MAAAFGLVLTGWSPALSLSAVPPTSTVTHLPPTVGRHVHVWRPGQAARQGGAAPSRASKAPVPPLAAGGHAVAGVRVGAPERTALPTLAGVAAAAGLLVLALVAYLRRPAHTAAEAVALAAVTGETAAAADDSDAEAPQWMTYEIKVRKPLGLVMEENKASPSIGAVFVAECIAGGNGGQAGIKPGDVLQECSAVTLKTGKEGAYAKQGYGARPFDNFERITFDTRGQTFDNVMAALGSNSERWGYFDVDLKFARRADEAKE</sequence>
<accession>A0A7S4FTI1</accession>
<evidence type="ECO:0000256" key="3">
    <source>
        <dbReference type="SAM" id="SignalP"/>
    </source>
</evidence>
<organism evidence="4">
    <name type="scientific">Eutreptiella gymnastica</name>
    <dbReference type="NCBI Taxonomy" id="73025"/>
    <lineage>
        <taxon>Eukaryota</taxon>
        <taxon>Discoba</taxon>
        <taxon>Euglenozoa</taxon>
        <taxon>Euglenida</taxon>
        <taxon>Spirocuta</taxon>
        <taxon>Euglenophyceae</taxon>
        <taxon>Eutreptiales</taxon>
        <taxon>Eutreptiaceae</taxon>
        <taxon>Eutreptiella</taxon>
    </lineage>
</organism>
<evidence type="ECO:0000256" key="1">
    <source>
        <dbReference type="SAM" id="MobiDB-lite"/>
    </source>
</evidence>
<feature type="signal peptide" evidence="3">
    <location>
        <begin position="1"/>
        <end position="19"/>
    </location>
</feature>
<dbReference type="EMBL" id="HBJA01068969">
    <property type="protein sequence ID" value="CAE0813079.1"/>
    <property type="molecule type" value="Transcribed_RNA"/>
</dbReference>
<evidence type="ECO:0008006" key="5">
    <source>
        <dbReference type="Google" id="ProtNLM"/>
    </source>
</evidence>
<keyword evidence="2" id="KW-0472">Membrane</keyword>
<feature type="region of interest" description="Disordered" evidence="1">
    <location>
        <begin position="44"/>
        <end position="63"/>
    </location>
</feature>
<evidence type="ECO:0000313" key="4">
    <source>
        <dbReference type="EMBL" id="CAE0813079.1"/>
    </source>
</evidence>
<proteinExistence type="predicted"/>